<evidence type="ECO:0000256" key="1">
    <source>
        <dbReference type="SAM" id="Phobius"/>
    </source>
</evidence>
<dbReference type="EMBL" id="LJZR01000017">
    <property type="protein sequence ID" value="KPQ34711.1"/>
    <property type="molecule type" value="Genomic_DNA"/>
</dbReference>
<dbReference type="AlphaFoldDB" id="A0A0P7ZJ87"/>
<feature type="transmembrane region" description="Helical" evidence="1">
    <location>
        <begin position="63"/>
        <end position="81"/>
    </location>
</feature>
<comment type="caution">
    <text evidence="2">The sequence shown here is derived from an EMBL/GenBank/DDBJ whole genome shotgun (WGS) entry which is preliminary data.</text>
</comment>
<feature type="transmembrane region" description="Helical" evidence="1">
    <location>
        <begin position="17"/>
        <end position="34"/>
    </location>
</feature>
<dbReference type="STRING" id="1666911.HLUCCA11_13370"/>
<dbReference type="Proteomes" id="UP000050465">
    <property type="component" value="Unassembled WGS sequence"/>
</dbReference>
<gene>
    <name evidence="2" type="ORF">HLUCCA11_13370</name>
</gene>
<accession>A0A0P7ZJ87</accession>
<reference evidence="2 3" key="1">
    <citation type="submission" date="2015-09" db="EMBL/GenBank/DDBJ databases">
        <title>Identification and resolution of microdiversity through metagenomic sequencing of parallel consortia.</title>
        <authorList>
            <person name="Nelson W.C."/>
            <person name="Romine M.F."/>
            <person name="Lindemann S.R."/>
        </authorList>
    </citation>
    <scope>NUCLEOTIDE SEQUENCE [LARGE SCALE GENOMIC DNA]</scope>
    <source>
        <strain evidence="2">Ana</strain>
    </source>
</reference>
<evidence type="ECO:0000313" key="3">
    <source>
        <dbReference type="Proteomes" id="UP000050465"/>
    </source>
</evidence>
<sequence>MLDIKTPQQAQRLAHKSTWATGILTLFLTPAGYLYTGRKKLALIISVFWLPLILSNTDSDDLSALLGFLIIGAAIENVMAIHKARRLMNKRGIPTKPDIEYEEKPSNLTVTLLKLAQQKGEMTMADCVIQTGKSPEELRATLLELERQDLLRSGNRESDGAWVYRIV</sequence>
<name>A0A0P7ZJ87_9CYAN</name>
<keyword evidence="1" id="KW-1133">Transmembrane helix</keyword>
<protein>
    <submittedName>
        <fullName evidence="2">Uncharacterized protein</fullName>
    </submittedName>
</protein>
<evidence type="ECO:0000313" key="2">
    <source>
        <dbReference type="EMBL" id="KPQ34711.1"/>
    </source>
</evidence>
<keyword evidence="1" id="KW-0812">Transmembrane</keyword>
<proteinExistence type="predicted"/>
<organism evidence="2 3">
    <name type="scientific">Phormidesmis priestleyi Ana</name>
    <dbReference type="NCBI Taxonomy" id="1666911"/>
    <lineage>
        <taxon>Bacteria</taxon>
        <taxon>Bacillati</taxon>
        <taxon>Cyanobacteriota</taxon>
        <taxon>Cyanophyceae</taxon>
        <taxon>Leptolyngbyales</taxon>
        <taxon>Leptolyngbyaceae</taxon>
        <taxon>Phormidesmis</taxon>
    </lineage>
</organism>
<keyword evidence="1" id="KW-0472">Membrane</keyword>